<evidence type="ECO:0000256" key="1">
    <source>
        <dbReference type="SAM" id="Coils"/>
    </source>
</evidence>
<comment type="caution">
    <text evidence="2">The sequence shown here is derived from an EMBL/GenBank/DDBJ whole genome shotgun (WGS) entry which is preliminary data.</text>
</comment>
<name>A0A4S5BQR2_9BURK</name>
<evidence type="ECO:0008006" key="4">
    <source>
        <dbReference type="Google" id="ProtNLM"/>
    </source>
</evidence>
<organism evidence="2 3">
    <name type="scientific">Lampropedia aestuarii</name>
    <dbReference type="NCBI Taxonomy" id="2562762"/>
    <lineage>
        <taxon>Bacteria</taxon>
        <taxon>Pseudomonadati</taxon>
        <taxon>Pseudomonadota</taxon>
        <taxon>Betaproteobacteria</taxon>
        <taxon>Burkholderiales</taxon>
        <taxon>Comamonadaceae</taxon>
        <taxon>Lampropedia</taxon>
    </lineage>
</organism>
<dbReference type="AlphaFoldDB" id="A0A4S5BQR2"/>
<reference evidence="2 3" key="1">
    <citation type="submission" date="2019-04" db="EMBL/GenBank/DDBJ databases">
        <title>Lampropedia sp YIM MLB12 draf genome.</title>
        <authorList>
            <person name="Wang Y.-X."/>
        </authorList>
    </citation>
    <scope>NUCLEOTIDE SEQUENCE [LARGE SCALE GENOMIC DNA]</scope>
    <source>
        <strain evidence="2 3">YIM MLB12</strain>
    </source>
</reference>
<dbReference type="EMBL" id="SSWX01000010">
    <property type="protein sequence ID" value="THJ33513.1"/>
    <property type="molecule type" value="Genomic_DNA"/>
</dbReference>
<feature type="coiled-coil region" evidence="1">
    <location>
        <begin position="432"/>
        <end position="479"/>
    </location>
</feature>
<keyword evidence="1" id="KW-0175">Coiled coil</keyword>
<keyword evidence="3" id="KW-1185">Reference proteome</keyword>
<dbReference type="RefSeq" id="WP_136406437.1">
    <property type="nucleotide sequence ID" value="NZ_SSWX01000010.1"/>
</dbReference>
<dbReference type="InterPro" id="IPR027417">
    <property type="entry name" value="P-loop_NTPase"/>
</dbReference>
<evidence type="ECO:0000313" key="3">
    <source>
        <dbReference type="Proteomes" id="UP000306236"/>
    </source>
</evidence>
<dbReference type="SUPFAM" id="SSF52540">
    <property type="entry name" value="P-loop containing nucleoside triphosphate hydrolases"/>
    <property type="match status" value="1"/>
</dbReference>
<gene>
    <name evidence="2" type="ORF">E8K88_09550</name>
</gene>
<dbReference type="Proteomes" id="UP000306236">
    <property type="component" value="Unassembled WGS sequence"/>
</dbReference>
<protein>
    <recommendedName>
        <fullName evidence="4">Rad50/SbcC-type AAA domain-containing protein</fullName>
    </recommendedName>
</protein>
<dbReference type="Gene3D" id="3.40.50.300">
    <property type="entry name" value="P-loop containing nucleotide triphosphate hydrolases"/>
    <property type="match status" value="1"/>
</dbReference>
<dbReference type="OrthoDB" id="8107482at2"/>
<sequence length="638" mass="72099">MTSNPSTFFVNRFVIVKGNKAVYDQVFHKGVNIIRGANSVGKSTIMDFLFSCLGGDIAEDRWNEEAQTCNSVFAEIELNGHVLTIHRPVEPGKKPPMSFFDGSYEELRAKKSAAVWQSYGINRTENKLSFSQQIFELLDWPHSQTDDFSNLTIHQILRLIYVDQGTAVNKILRAEHSTFDKPSMRQAIGDFLLGLDDLGIYALKQQLSKAESEFAKIDGQLESIYRYVTPSEGELREATLTSSIESAGKELERLLAQRDLLLSLPDESITDAALKEKAEKASERIATLTKDIDIQTSKQAERVNEIVESELFIKAIDSRIKALKESRTAYDFFGEVRFKFCPSCLSTITESQKEQCHLCKADLDKNSREASYLAALNELIFQKKESTMIVTELRTRLSEHAQYINAQLRELQTVKSEHVASLRMSSDRVLKLNELSVNIGTIEERIKNYETKSKLVAAVEGLIDDKQKLNTSMLDLEEKIKVGKSLTASRRESIENNLSDKTVELLKKDGGFEPAFNEAQTVMFDFAKDFMLVDGRSKFSASSETILKNSFHLAILLESLEDDKMRYPRLLLLDNTEDKGMGPDRSQNFQRVLVEALDEHDDKPYQVIMTTSMIDPALDKSDLCVGPHYAKGMHTLDV</sequence>
<evidence type="ECO:0000313" key="2">
    <source>
        <dbReference type="EMBL" id="THJ33513.1"/>
    </source>
</evidence>
<accession>A0A4S5BQR2</accession>
<proteinExistence type="predicted"/>